<name>A0ABW8L707_9GAMM</name>
<feature type="domain" description="TonB-dependent receptor plug" evidence="14">
    <location>
        <begin position="70"/>
        <end position="175"/>
    </location>
</feature>
<keyword evidence="3 10" id="KW-1134">Transmembrane beta strand</keyword>
<keyword evidence="7 11" id="KW-0798">TonB box</keyword>
<evidence type="ECO:0000259" key="13">
    <source>
        <dbReference type="Pfam" id="PF00593"/>
    </source>
</evidence>
<evidence type="ECO:0000256" key="10">
    <source>
        <dbReference type="PROSITE-ProRule" id="PRU01360"/>
    </source>
</evidence>
<comment type="subcellular location">
    <subcellularLocation>
        <location evidence="1 10">Cell outer membrane</location>
        <topology evidence="1 10">Multi-pass membrane protein</topology>
    </subcellularLocation>
</comment>
<reference evidence="15 16" key="1">
    <citation type="submission" date="2024-11" db="EMBL/GenBank/DDBJ databases">
        <title>The Natural Products Discovery Center: Release of the First 8490 Sequenced Strains for Exploring Actinobacteria Biosynthetic Diversity.</title>
        <authorList>
            <person name="Kalkreuter E."/>
            <person name="Kautsar S.A."/>
            <person name="Yang D."/>
            <person name="Bader C.D."/>
            <person name="Teijaro C.N."/>
            <person name="Fluegel L."/>
            <person name="Davis C.M."/>
            <person name="Simpson J.R."/>
            <person name="Lauterbach L."/>
            <person name="Steele A.D."/>
            <person name="Gui C."/>
            <person name="Meng S."/>
            <person name="Li G."/>
            <person name="Viehrig K."/>
            <person name="Ye F."/>
            <person name="Su P."/>
            <person name="Kiefer A.F."/>
            <person name="Nichols A."/>
            <person name="Cepeda A.J."/>
            <person name="Yan W."/>
            <person name="Fan B."/>
            <person name="Jiang Y."/>
            <person name="Adhikari A."/>
            <person name="Zheng C.-J."/>
            <person name="Schuster L."/>
            <person name="Cowan T.M."/>
            <person name="Smanski M.J."/>
            <person name="Chevrette M.G."/>
            <person name="De Carvalho L.P.S."/>
            <person name="Shen B."/>
        </authorList>
    </citation>
    <scope>NUCLEOTIDE SEQUENCE [LARGE SCALE GENOMIC DNA]</scope>
    <source>
        <strain evidence="15 16">NPDC077433</strain>
    </source>
</reference>
<keyword evidence="8 10" id="KW-0472">Membrane</keyword>
<dbReference type="EMBL" id="JBJDPD010000002">
    <property type="protein sequence ID" value="MFK4000262.1"/>
    <property type="molecule type" value="Genomic_DNA"/>
</dbReference>
<gene>
    <name evidence="15" type="ORF">ACI2I3_02795</name>
</gene>
<keyword evidence="6" id="KW-0406">Ion transport</keyword>
<dbReference type="SUPFAM" id="SSF56935">
    <property type="entry name" value="Porins"/>
    <property type="match status" value="1"/>
</dbReference>
<sequence length="654" mass="72125">MINLELNMVLSRSSSATYLRLCILSALGVCAVSATAATTDIEVVNAKELPQVELDEIVVTATRTPTKTSNVIAQTRVIDSEDLKRFQGQTVMEVLRRQPGFSIKQDGGMGQSSNFYLRGYDSKRVLVLIDGIRYGSMSTGQPALGLLPADQIDRIEILYGASGSSIYGSDAMGGVIQIFTKGNNVEQTNFSVTVGVGSHDHYVYGAAAHFVNEEGAKLSLSASRNQTKGISALENRPGNDKDDDGFKSDNFALNASIPLTQNISVGATGLFAKSTTEFDNFSFGPGPNAEIDHENGVVSAFSQYENDKLTVRLSAGQSLDKLDNKVGDAFDTKQKQANLISTYKLPLGKVQAGAEWLQQEVDLTDNTPSASGKDKYKINDRDIKGAFAGYQLNEDTYDFQANVRFDDNSQFGNETTFGLGYAVKLAPGLRLGTSFATGYRAPTLNDLYIESFYYVPNADLKVEKSKNVEVFIETNTAIQNTRLTAFNSDVDNLIDNRYDNNIKKYQALNIDKARLSGYSFTSDWQLSNILFGGQYTRTNAEEKSGTNKGKQLVYRPENTGLVYVGYRAANFDIRTEAEYVGKTYNVADNSTFIDDYTLFNISGNYYLSPNLTWTSRINNLTNVDYSTNESFGQYASRYNQDGTNFFTSLTYNWF</sequence>
<evidence type="ECO:0000313" key="15">
    <source>
        <dbReference type="EMBL" id="MFK4000262.1"/>
    </source>
</evidence>
<feature type="signal peptide" evidence="12">
    <location>
        <begin position="1"/>
        <end position="36"/>
    </location>
</feature>
<accession>A0ABW8L707</accession>
<evidence type="ECO:0000256" key="5">
    <source>
        <dbReference type="ARBA" id="ARBA00022729"/>
    </source>
</evidence>
<feature type="chain" id="PRO_5046914057" evidence="12">
    <location>
        <begin position="37"/>
        <end position="654"/>
    </location>
</feature>
<keyword evidence="15" id="KW-0675">Receptor</keyword>
<dbReference type="PANTHER" id="PTHR30069">
    <property type="entry name" value="TONB-DEPENDENT OUTER MEMBRANE RECEPTOR"/>
    <property type="match status" value="1"/>
</dbReference>
<evidence type="ECO:0000256" key="11">
    <source>
        <dbReference type="RuleBase" id="RU003357"/>
    </source>
</evidence>
<dbReference type="Gene3D" id="2.170.130.10">
    <property type="entry name" value="TonB-dependent receptor, plug domain"/>
    <property type="match status" value="1"/>
</dbReference>
<keyword evidence="9 10" id="KW-0998">Cell outer membrane</keyword>
<comment type="caution">
    <text evidence="15">The sequence shown here is derived from an EMBL/GenBank/DDBJ whole genome shotgun (WGS) entry which is preliminary data.</text>
</comment>
<evidence type="ECO:0000256" key="12">
    <source>
        <dbReference type="SAM" id="SignalP"/>
    </source>
</evidence>
<evidence type="ECO:0000256" key="6">
    <source>
        <dbReference type="ARBA" id="ARBA00023065"/>
    </source>
</evidence>
<dbReference type="InterPro" id="IPR000531">
    <property type="entry name" value="Beta-barrel_TonB"/>
</dbReference>
<evidence type="ECO:0000256" key="7">
    <source>
        <dbReference type="ARBA" id="ARBA00023077"/>
    </source>
</evidence>
<dbReference type="InterPro" id="IPR036942">
    <property type="entry name" value="Beta-barrel_TonB_sf"/>
</dbReference>
<dbReference type="Pfam" id="PF07715">
    <property type="entry name" value="Plug"/>
    <property type="match status" value="1"/>
</dbReference>
<evidence type="ECO:0000256" key="4">
    <source>
        <dbReference type="ARBA" id="ARBA00022692"/>
    </source>
</evidence>
<dbReference type="PROSITE" id="PS52016">
    <property type="entry name" value="TONB_DEPENDENT_REC_3"/>
    <property type="match status" value="1"/>
</dbReference>
<keyword evidence="16" id="KW-1185">Reference proteome</keyword>
<dbReference type="CDD" id="cd01347">
    <property type="entry name" value="ligand_gated_channel"/>
    <property type="match status" value="1"/>
</dbReference>
<dbReference type="Pfam" id="PF00593">
    <property type="entry name" value="TonB_dep_Rec_b-barrel"/>
    <property type="match status" value="1"/>
</dbReference>
<proteinExistence type="inferred from homology"/>
<keyword evidence="5 12" id="KW-0732">Signal</keyword>
<comment type="similarity">
    <text evidence="10 11">Belongs to the TonB-dependent receptor family.</text>
</comment>
<dbReference type="InterPro" id="IPR039426">
    <property type="entry name" value="TonB-dep_rcpt-like"/>
</dbReference>
<protein>
    <submittedName>
        <fullName evidence="15">TonB-dependent receptor domain-containing protein</fullName>
    </submittedName>
</protein>
<dbReference type="RefSeq" id="WP_404671824.1">
    <property type="nucleotide sequence ID" value="NZ_JBJDPD010000002.1"/>
</dbReference>
<dbReference type="PANTHER" id="PTHR30069:SF53">
    <property type="entry name" value="COLICIN I RECEPTOR-RELATED"/>
    <property type="match status" value="1"/>
</dbReference>
<dbReference type="Gene3D" id="2.40.170.20">
    <property type="entry name" value="TonB-dependent receptor, beta-barrel domain"/>
    <property type="match status" value="1"/>
</dbReference>
<feature type="domain" description="TonB-dependent receptor-like beta-barrel" evidence="13">
    <location>
        <begin position="219"/>
        <end position="620"/>
    </location>
</feature>
<dbReference type="InterPro" id="IPR037066">
    <property type="entry name" value="Plug_dom_sf"/>
</dbReference>
<evidence type="ECO:0000256" key="1">
    <source>
        <dbReference type="ARBA" id="ARBA00004571"/>
    </source>
</evidence>
<evidence type="ECO:0000256" key="2">
    <source>
        <dbReference type="ARBA" id="ARBA00022448"/>
    </source>
</evidence>
<evidence type="ECO:0000313" key="16">
    <source>
        <dbReference type="Proteomes" id="UP001620234"/>
    </source>
</evidence>
<organism evidence="15 16">
    <name type="scientific">Psychrobacter namhaensis</name>
    <dbReference type="NCBI Taxonomy" id="292734"/>
    <lineage>
        <taxon>Bacteria</taxon>
        <taxon>Pseudomonadati</taxon>
        <taxon>Pseudomonadota</taxon>
        <taxon>Gammaproteobacteria</taxon>
        <taxon>Moraxellales</taxon>
        <taxon>Moraxellaceae</taxon>
        <taxon>Psychrobacter</taxon>
    </lineage>
</organism>
<evidence type="ECO:0000259" key="14">
    <source>
        <dbReference type="Pfam" id="PF07715"/>
    </source>
</evidence>
<evidence type="ECO:0000256" key="8">
    <source>
        <dbReference type="ARBA" id="ARBA00023136"/>
    </source>
</evidence>
<dbReference type="Proteomes" id="UP001620234">
    <property type="component" value="Unassembled WGS sequence"/>
</dbReference>
<keyword evidence="2 10" id="KW-0813">Transport</keyword>
<evidence type="ECO:0000256" key="9">
    <source>
        <dbReference type="ARBA" id="ARBA00023237"/>
    </source>
</evidence>
<keyword evidence="4 10" id="KW-0812">Transmembrane</keyword>
<evidence type="ECO:0000256" key="3">
    <source>
        <dbReference type="ARBA" id="ARBA00022452"/>
    </source>
</evidence>
<dbReference type="InterPro" id="IPR012910">
    <property type="entry name" value="Plug_dom"/>
</dbReference>